<dbReference type="InterPro" id="IPR036938">
    <property type="entry name" value="PAP2/HPO_sf"/>
</dbReference>
<keyword evidence="1" id="KW-0812">Transmembrane</keyword>
<keyword evidence="1" id="KW-1133">Transmembrane helix</keyword>
<accession>A0ABV8AT98</accession>
<feature type="domain" description="Phosphatidic acid phosphatase type 2/haloperoxidase" evidence="2">
    <location>
        <begin position="60"/>
        <end position="175"/>
    </location>
</feature>
<proteinExistence type="predicted"/>
<evidence type="ECO:0000259" key="2">
    <source>
        <dbReference type="SMART" id="SM00014"/>
    </source>
</evidence>
<protein>
    <submittedName>
        <fullName evidence="3">Phosphatase PAP2 family protein</fullName>
    </submittedName>
</protein>
<feature type="transmembrane region" description="Helical" evidence="1">
    <location>
        <begin position="56"/>
        <end position="74"/>
    </location>
</feature>
<dbReference type="CDD" id="cd03395">
    <property type="entry name" value="PAP2_like_4"/>
    <property type="match status" value="1"/>
</dbReference>
<dbReference type="SMART" id="SM00014">
    <property type="entry name" value="acidPPc"/>
    <property type="match status" value="1"/>
</dbReference>
<dbReference type="Gene3D" id="1.20.144.10">
    <property type="entry name" value="Phosphatidic acid phosphatase type 2/haloperoxidase"/>
    <property type="match status" value="1"/>
</dbReference>
<evidence type="ECO:0000313" key="3">
    <source>
        <dbReference type="EMBL" id="MFC3880825.1"/>
    </source>
</evidence>
<gene>
    <name evidence="3" type="ORF">ACFOSV_11585</name>
</gene>
<dbReference type="RefSeq" id="WP_377906176.1">
    <property type="nucleotide sequence ID" value="NZ_JBHRZS010000007.1"/>
</dbReference>
<name>A0ABV8AT98_9BACT</name>
<dbReference type="Proteomes" id="UP001595805">
    <property type="component" value="Unassembled WGS sequence"/>
</dbReference>
<dbReference type="Pfam" id="PF01569">
    <property type="entry name" value="PAP2"/>
    <property type="match status" value="1"/>
</dbReference>
<reference evidence="4" key="1">
    <citation type="journal article" date="2019" name="Int. J. Syst. Evol. Microbiol.">
        <title>The Global Catalogue of Microorganisms (GCM) 10K type strain sequencing project: providing services to taxonomists for standard genome sequencing and annotation.</title>
        <authorList>
            <consortium name="The Broad Institute Genomics Platform"/>
            <consortium name="The Broad Institute Genome Sequencing Center for Infectious Disease"/>
            <person name="Wu L."/>
            <person name="Ma J."/>
        </authorList>
    </citation>
    <scope>NUCLEOTIDE SEQUENCE [LARGE SCALE GENOMIC DNA]</scope>
    <source>
        <strain evidence="4">CCUG 60523</strain>
    </source>
</reference>
<dbReference type="EMBL" id="JBHRZS010000007">
    <property type="protein sequence ID" value="MFC3880825.1"/>
    <property type="molecule type" value="Genomic_DNA"/>
</dbReference>
<dbReference type="PANTHER" id="PTHR14969:SF13">
    <property type="entry name" value="AT30094P"/>
    <property type="match status" value="1"/>
</dbReference>
<feature type="transmembrane region" description="Helical" evidence="1">
    <location>
        <begin position="106"/>
        <end position="126"/>
    </location>
</feature>
<organism evidence="3 4">
    <name type="scientific">Algoriphagus namhaensis</name>
    <dbReference type="NCBI Taxonomy" id="915353"/>
    <lineage>
        <taxon>Bacteria</taxon>
        <taxon>Pseudomonadati</taxon>
        <taxon>Bacteroidota</taxon>
        <taxon>Cytophagia</taxon>
        <taxon>Cytophagales</taxon>
        <taxon>Cyclobacteriaceae</taxon>
        <taxon>Algoriphagus</taxon>
    </lineage>
</organism>
<evidence type="ECO:0000313" key="4">
    <source>
        <dbReference type="Proteomes" id="UP001595805"/>
    </source>
</evidence>
<keyword evidence="4" id="KW-1185">Reference proteome</keyword>
<sequence length="191" mass="22153">MIDNLKEIDEQLFLILNGLRADWLDPVMFQLTQTITWLPFYAFLIYFIYRQDPKNSWWVFAGAALSILLADQLTSGLMKPFFERLRPCHDPRWEGVIHNYGRCGGLYGFVSSHAANTFAVAMFLNLKLKRKLPYLPWLFLWAGVVAYTRVYLGVHYPFDIVLGAAIGMALGFLSWVLIVFVRRELLKQVLK</sequence>
<feature type="transmembrane region" description="Helical" evidence="1">
    <location>
        <begin position="160"/>
        <end position="181"/>
    </location>
</feature>
<comment type="caution">
    <text evidence="3">The sequence shown here is derived from an EMBL/GenBank/DDBJ whole genome shotgun (WGS) entry which is preliminary data.</text>
</comment>
<keyword evidence="1" id="KW-0472">Membrane</keyword>
<feature type="transmembrane region" description="Helical" evidence="1">
    <location>
        <begin position="27"/>
        <end position="49"/>
    </location>
</feature>
<evidence type="ECO:0000256" key="1">
    <source>
        <dbReference type="SAM" id="Phobius"/>
    </source>
</evidence>
<dbReference type="InterPro" id="IPR000326">
    <property type="entry name" value="PAP2/HPO"/>
</dbReference>
<dbReference type="PANTHER" id="PTHR14969">
    <property type="entry name" value="SPHINGOSINE-1-PHOSPHATE PHOSPHOHYDROLASE"/>
    <property type="match status" value="1"/>
</dbReference>
<dbReference type="SUPFAM" id="SSF48317">
    <property type="entry name" value="Acid phosphatase/Vanadium-dependent haloperoxidase"/>
    <property type="match status" value="1"/>
</dbReference>
<feature type="transmembrane region" description="Helical" evidence="1">
    <location>
        <begin position="138"/>
        <end position="154"/>
    </location>
</feature>